<evidence type="ECO:0000256" key="1">
    <source>
        <dbReference type="SAM" id="MobiDB-lite"/>
    </source>
</evidence>
<keyword evidence="2" id="KW-0812">Transmembrane</keyword>
<feature type="region of interest" description="Disordered" evidence="1">
    <location>
        <begin position="43"/>
        <end position="122"/>
    </location>
</feature>
<evidence type="ECO:0000256" key="2">
    <source>
        <dbReference type="SAM" id="Phobius"/>
    </source>
</evidence>
<proteinExistence type="predicted"/>
<dbReference type="Proteomes" id="UP001500967">
    <property type="component" value="Unassembled WGS sequence"/>
</dbReference>
<evidence type="ECO:0000259" key="3">
    <source>
        <dbReference type="SMART" id="SM00894"/>
    </source>
</evidence>
<protein>
    <recommendedName>
        <fullName evidence="3">Excalibur calcium-binding domain-containing protein</fullName>
    </recommendedName>
</protein>
<dbReference type="SMART" id="SM00894">
    <property type="entry name" value="Excalibur"/>
    <property type="match status" value="1"/>
</dbReference>
<name>A0ABP3EXL4_9ACTN</name>
<keyword evidence="2" id="KW-1133">Transmembrane helix</keyword>
<dbReference type="EMBL" id="BAAAGX010000046">
    <property type="protein sequence ID" value="GAA0282106.1"/>
    <property type="molecule type" value="Genomic_DNA"/>
</dbReference>
<sequence length="159" mass="16049">MQPLHWVLLGVGGAILAFCGLCGVVGVIGSVGDDPAPKTSFVAATESPSFSPPASAVPSSAAVPSTAAPLVGEQAPVAETSTEVDVVEPEPARTTRRAAPATRRPDPPRTTAAAPQPEPDSVYYKNCDAVRAAGAAPIHVGEPGYAKHLDRDGDGVGCE</sequence>
<feature type="domain" description="Excalibur calcium-binding" evidence="3">
    <location>
        <begin position="123"/>
        <end position="159"/>
    </location>
</feature>
<gene>
    <name evidence="4" type="ORF">GCM10009539_82510</name>
</gene>
<organism evidence="4 5">
    <name type="scientific">Cryptosporangium japonicum</name>
    <dbReference type="NCBI Taxonomy" id="80872"/>
    <lineage>
        <taxon>Bacteria</taxon>
        <taxon>Bacillati</taxon>
        <taxon>Actinomycetota</taxon>
        <taxon>Actinomycetes</taxon>
        <taxon>Cryptosporangiales</taxon>
        <taxon>Cryptosporangiaceae</taxon>
        <taxon>Cryptosporangium</taxon>
    </lineage>
</organism>
<evidence type="ECO:0000313" key="4">
    <source>
        <dbReference type="EMBL" id="GAA0282106.1"/>
    </source>
</evidence>
<evidence type="ECO:0000313" key="5">
    <source>
        <dbReference type="Proteomes" id="UP001500967"/>
    </source>
</evidence>
<dbReference type="Pfam" id="PF05901">
    <property type="entry name" value="Excalibur"/>
    <property type="match status" value="1"/>
</dbReference>
<feature type="transmembrane region" description="Helical" evidence="2">
    <location>
        <begin position="6"/>
        <end position="28"/>
    </location>
</feature>
<keyword evidence="5" id="KW-1185">Reference proteome</keyword>
<comment type="caution">
    <text evidence="4">The sequence shown here is derived from an EMBL/GenBank/DDBJ whole genome shotgun (WGS) entry which is preliminary data.</text>
</comment>
<keyword evidence="2" id="KW-0472">Membrane</keyword>
<dbReference type="InterPro" id="IPR008613">
    <property type="entry name" value="Excalibur_Ca-bd_domain"/>
</dbReference>
<reference evidence="5" key="1">
    <citation type="journal article" date="2019" name="Int. J. Syst. Evol. Microbiol.">
        <title>The Global Catalogue of Microorganisms (GCM) 10K type strain sequencing project: providing services to taxonomists for standard genome sequencing and annotation.</title>
        <authorList>
            <consortium name="The Broad Institute Genomics Platform"/>
            <consortium name="The Broad Institute Genome Sequencing Center for Infectious Disease"/>
            <person name="Wu L."/>
            <person name="Ma J."/>
        </authorList>
    </citation>
    <scope>NUCLEOTIDE SEQUENCE [LARGE SCALE GENOMIC DNA]</scope>
    <source>
        <strain evidence="5">JCM 10425</strain>
    </source>
</reference>
<accession>A0ABP3EXL4</accession>
<feature type="compositionally biased region" description="Low complexity" evidence="1">
    <location>
        <begin position="43"/>
        <end position="69"/>
    </location>
</feature>